<sequence length="80" mass="10108">MWWVPWFGWGRGWGRGNPFPFCRFFPWLPRGWRWFMPFVPYYPSSMYPYWSPYYGFTFYPQYYYYPQTPYTTSSIQTKQA</sequence>
<comment type="caution">
    <text evidence="1">The sequence shown here is derived from an EMBL/GenBank/DDBJ whole genome shotgun (WGS) entry which is preliminary data.</text>
</comment>
<dbReference type="EMBL" id="DRDR01000090">
    <property type="protein sequence ID" value="HDL60227.1"/>
    <property type="molecule type" value="Genomic_DNA"/>
</dbReference>
<dbReference type="AlphaFoldDB" id="A0A7V0LU70"/>
<protein>
    <submittedName>
        <fullName evidence="1">Uncharacterized protein</fullName>
    </submittedName>
</protein>
<proteinExistence type="predicted"/>
<evidence type="ECO:0000313" key="1">
    <source>
        <dbReference type="EMBL" id="HDL60227.1"/>
    </source>
</evidence>
<name>A0A7V0LU70_UNCW3</name>
<accession>A0A7V0LU70</accession>
<dbReference type="Proteomes" id="UP000886381">
    <property type="component" value="Unassembled WGS sequence"/>
</dbReference>
<organism evidence="1">
    <name type="scientific">candidate division WOR-3 bacterium</name>
    <dbReference type="NCBI Taxonomy" id="2052148"/>
    <lineage>
        <taxon>Bacteria</taxon>
        <taxon>Bacteria division WOR-3</taxon>
    </lineage>
</organism>
<reference evidence="1" key="1">
    <citation type="journal article" date="2020" name="mSystems">
        <title>Genome- and Community-Level Interaction Insights into Carbon Utilization and Element Cycling Functions of Hydrothermarchaeota in Hydrothermal Sediment.</title>
        <authorList>
            <person name="Zhou Z."/>
            <person name="Liu Y."/>
            <person name="Xu W."/>
            <person name="Pan J."/>
            <person name="Luo Z.H."/>
            <person name="Li M."/>
        </authorList>
    </citation>
    <scope>NUCLEOTIDE SEQUENCE [LARGE SCALE GENOMIC DNA]</scope>
    <source>
        <strain evidence="1">HyVt-28</strain>
    </source>
</reference>
<gene>
    <name evidence="1" type="ORF">ENH14_02100</name>
</gene>